<proteinExistence type="predicted"/>
<dbReference type="EMBL" id="BMMK01000039">
    <property type="protein sequence ID" value="GGM77435.1"/>
    <property type="molecule type" value="Genomic_DNA"/>
</dbReference>
<sequence>MENDVTPAPAVALLRLAEEKACAGYLAARKAQMRLGARVASLRQLVAEQPTRPDYRAAWDAAALAFGDAVQRTRLAYACWQRAQVAADAAWTAAEGHAQAAPADGRVA</sequence>
<keyword evidence="2" id="KW-1185">Reference proteome</keyword>
<name>A0A8J3FX84_9PSEU</name>
<reference evidence="1" key="1">
    <citation type="journal article" date="2014" name="Int. J. Syst. Evol. Microbiol.">
        <title>Complete genome sequence of Corynebacterium casei LMG S-19264T (=DSM 44701T), isolated from a smear-ripened cheese.</title>
        <authorList>
            <consortium name="US DOE Joint Genome Institute (JGI-PGF)"/>
            <person name="Walter F."/>
            <person name="Albersmeier A."/>
            <person name="Kalinowski J."/>
            <person name="Ruckert C."/>
        </authorList>
    </citation>
    <scope>NUCLEOTIDE SEQUENCE</scope>
    <source>
        <strain evidence="1">CGMCC 4.5737</strain>
    </source>
</reference>
<organism evidence="1 2">
    <name type="scientific">Longimycelium tulufanense</name>
    <dbReference type="NCBI Taxonomy" id="907463"/>
    <lineage>
        <taxon>Bacteria</taxon>
        <taxon>Bacillati</taxon>
        <taxon>Actinomycetota</taxon>
        <taxon>Actinomycetes</taxon>
        <taxon>Pseudonocardiales</taxon>
        <taxon>Pseudonocardiaceae</taxon>
        <taxon>Longimycelium</taxon>
    </lineage>
</organism>
<gene>
    <name evidence="1" type="ORF">GCM10012275_55170</name>
</gene>
<evidence type="ECO:0000313" key="1">
    <source>
        <dbReference type="EMBL" id="GGM77435.1"/>
    </source>
</evidence>
<evidence type="ECO:0000313" key="2">
    <source>
        <dbReference type="Proteomes" id="UP000637578"/>
    </source>
</evidence>
<dbReference type="AlphaFoldDB" id="A0A8J3FX84"/>
<protein>
    <submittedName>
        <fullName evidence="1">Uncharacterized protein</fullName>
    </submittedName>
</protein>
<comment type="caution">
    <text evidence="1">The sequence shown here is derived from an EMBL/GenBank/DDBJ whole genome shotgun (WGS) entry which is preliminary data.</text>
</comment>
<accession>A0A8J3FX84</accession>
<reference evidence="1" key="2">
    <citation type="submission" date="2020-09" db="EMBL/GenBank/DDBJ databases">
        <authorList>
            <person name="Sun Q."/>
            <person name="Zhou Y."/>
        </authorList>
    </citation>
    <scope>NUCLEOTIDE SEQUENCE</scope>
    <source>
        <strain evidence="1">CGMCC 4.5737</strain>
    </source>
</reference>
<dbReference type="Proteomes" id="UP000637578">
    <property type="component" value="Unassembled WGS sequence"/>
</dbReference>
<dbReference type="RefSeq" id="WP_189061350.1">
    <property type="nucleotide sequence ID" value="NZ_BMMK01000039.1"/>
</dbReference>